<name>A0A409X9M0_PSICY</name>
<dbReference type="AlphaFoldDB" id="A0A409X9M0"/>
<keyword evidence="2" id="KW-1185">Reference proteome</keyword>
<dbReference type="Proteomes" id="UP000283269">
    <property type="component" value="Unassembled WGS sequence"/>
</dbReference>
<protein>
    <submittedName>
        <fullName evidence="1">Uncharacterized protein</fullName>
    </submittedName>
</protein>
<accession>A0A409X9M0</accession>
<evidence type="ECO:0000313" key="1">
    <source>
        <dbReference type="EMBL" id="PPQ87420.1"/>
    </source>
</evidence>
<evidence type="ECO:0000313" key="2">
    <source>
        <dbReference type="Proteomes" id="UP000283269"/>
    </source>
</evidence>
<reference evidence="1 2" key="1">
    <citation type="journal article" date="2018" name="Evol. Lett.">
        <title>Horizontal gene cluster transfer increased hallucinogenic mushroom diversity.</title>
        <authorList>
            <person name="Reynolds H.T."/>
            <person name="Vijayakumar V."/>
            <person name="Gluck-Thaler E."/>
            <person name="Korotkin H.B."/>
            <person name="Matheny P.B."/>
            <person name="Slot J.C."/>
        </authorList>
    </citation>
    <scope>NUCLEOTIDE SEQUENCE [LARGE SCALE GENOMIC DNA]</scope>
    <source>
        <strain evidence="1 2">2631</strain>
    </source>
</reference>
<organism evidence="1 2">
    <name type="scientific">Psilocybe cyanescens</name>
    <dbReference type="NCBI Taxonomy" id="93625"/>
    <lineage>
        <taxon>Eukaryota</taxon>
        <taxon>Fungi</taxon>
        <taxon>Dikarya</taxon>
        <taxon>Basidiomycota</taxon>
        <taxon>Agaricomycotina</taxon>
        <taxon>Agaricomycetes</taxon>
        <taxon>Agaricomycetidae</taxon>
        <taxon>Agaricales</taxon>
        <taxon>Agaricineae</taxon>
        <taxon>Strophariaceae</taxon>
        <taxon>Psilocybe</taxon>
    </lineage>
</organism>
<gene>
    <name evidence="1" type="ORF">CVT25_008116</name>
</gene>
<proteinExistence type="predicted"/>
<dbReference type="EMBL" id="NHYD01002283">
    <property type="protein sequence ID" value="PPQ87420.1"/>
    <property type="molecule type" value="Genomic_DNA"/>
</dbReference>
<sequence>MASMAGPPPPPYYRTIYDETFRSVHYETPAIASMANLTNLVGQLEHHSPSTDGSFSICVANGRGVFITRALLESIPAEHRPALDTSRAGQEIQNLTSEPLYSIGTALIPVILTNADTGEKFRIVLHAIVVPNLYIHMFIGQQRSPILRIISHRTGVPVYSFTFNGSENESDFTRVQGI</sequence>
<dbReference type="OrthoDB" id="5378863at2759"/>
<comment type="caution">
    <text evidence="1">The sequence shown here is derived from an EMBL/GenBank/DDBJ whole genome shotgun (WGS) entry which is preliminary data.</text>
</comment>
<dbReference type="InParanoid" id="A0A409X9M0"/>